<name>A0A377BIX9_ECOLX</name>
<proteinExistence type="predicted"/>
<dbReference type="AlphaFoldDB" id="A0A377BIX9"/>
<evidence type="ECO:0000313" key="2">
    <source>
        <dbReference type="Proteomes" id="UP000254255"/>
    </source>
</evidence>
<accession>A0A377BIX9</accession>
<sequence length="60" mass="6815">MTQSGKANFITSKGLLEDPSSAFNSKLVMATVRSHDQYNTTIYGMDDRYRGYSVNEMWSL</sequence>
<gene>
    <name evidence="1" type="ORF">NCTC13148_00820</name>
</gene>
<dbReference type="Proteomes" id="UP000254255">
    <property type="component" value="Unassembled WGS sequence"/>
</dbReference>
<reference evidence="1 2" key="1">
    <citation type="submission" date="2018-06" db="EMBL/GenBank/DDBJ databases">
        <authorList>
            <consortium name="Pathogen Informatics"/>
            <person name="Doyle S."/>
        </authorList>
    </citation>
    <scope>NUCLEOTIDE SEQUENCE [LARGE SCALE GENOMIC DNA]</scope>
    <source>
        <strain evidence="1 2">NCTC13148</strain>
    </source>
</reference>
<dbReference type="EMBL" id="UGET01000004">
    <property type="protein sequence ID" value="STL66241.1"/>
    <property type="molecule type" value="Genomic_DNA"/>
</dbReference>
<organism evidence="1 2">
    <name type="scientific">Escherichia coli</name>
    <dbReference type="NCBI Taxonomy" id="562"/>
    <lineage>
        <taxon>Bacteria</taxon>
        <taxon>Pseudomonadati</taxon>
        <taxon>Pseudomonadota</taxon>
        <taxon>Gammaproteobacteria</taxon>
        <taxon>Enterobacterales</taxon>
        <taxon>Enterobacteriaceae</taxon>
        <taxon>Escherichia</taxon>
    </lineage>
</organism>
<evidence type="ECO:0000313" key="1">
    <source>
        <dbReference type="EMBL" id="STL66241.1"/>
    </source>
</evidence>
<protein>
    <submittedName>
        <fullName evidence="1">Putative molybdopterin-binding oxidoreductase</fullName>
    </submittedName>
</protein>